<name>A0A0K0XRY8_9GAMM</name>
<organism evidence="7 8">
    <name type="scientific">Wenzhouxiangella marina</name>
    <dbReference type="NCBI Taxonomy" id="1579979"/>
    <lineage>
        <taxon>Bacteria</taxon>
        <taxon>Pseudomonadati</taxon>
        <taxon>Pseudomonadota</taxon>
        <taxon>Gammaproteobacteria</taxon>
        <taxon>Chromatiales</taxon>
        <taxon>Wenzhouxiangellaceae</taxon>
        <taxon>Wenzhouxiangella</taxon>
    </lineage>
</organism>
<comment type="subcellular location">
    <subcellularLocation>
        <location evidence="1">Cell membrane</location>
        <topology evidence="1">Multi-pass membrane protein</topology>
    </subcellularLocation>
</comment>
<dbReference type="RefSeq" id="WP_049724139.1">
    <property type="nucleotide sequence ID" value="NZ_CP012154.1"/>
</dbReference>
<keyword evidence="2" id="KW-1003">Cell membrane</keyword>
<dbReference type="Gene3D" id="3.40.30.10">
    <property type="entry name" value="Glutaredoxin"/>
    <property type="match status" value="1"/>
</dbReference>
<evidence type="ECO:0000256" key="3">
    <source>
        <dbReference type="ARBA" id="ARBA00022692"/>
    </source>
</evidence>
<keyword evidence="4" id="KW-0201">Cytochrome c-type biogenesis</keyword>
<dbReference type="SUPFAM" id="SSF52833">
    <property type="entry name" value="Thioredoxin-like"/>
    <property type="match status" value="1"/>
</dbReference>
<dbReference type="GO" id="GO:0017004">
    <property type="term" value="P:cytochrome complex assembly"/>
    <property type="evidence" value="ECO:0007669"/>
    <property type="project" value="UniProtKB-KW"/>
</dbReference>
<evidence type="ECO:0000256" key="6">
    <source>
        <dbReference type="ARBA" id="ARBA00023136"/>
    </source>
</evidence>
<dbReference type="PANTHER" id="PTHR32234">
    <property type="entry name" value="THIOL:DISULFIDE INTERCHANGE PROTEIN DSBD"/>
    <property type="match status" value="1"/>
</dbReference>
<dbReference type="GO" id="GO:0045454">
    <property type="term" value="P:cell redox homeostasis"/>
    <property type="evidence" value="ECO:0007669"/>
    <property type="project" value="TreeGrafter"/>
</dbReference>
<gene>
    <name evidence="7" type="ORF">WM2015_29</name>
</gene>
<dbReference type="Pfam" id="PF11412">
    <property type="entry name" value="DsbD_N"/>
    <property type="match status" value="1"/>
</dbReference>
<dbReference type="InterPro" id="IPR003834">
    <property type="entry name" value="Cyt_c_assmbl_TM_dom"/>
</dbReference>
<sequence>MQRTAAFLFGLLLPGLLLAAGSGPVQRDHLQAELVSRVDSVQPGTALEVGLRLLPDPGWHTYWKNPGDSGQPTEIAWTLPEGVIASGIRWPFPEAMPIAHLINYGYDGEHLLPVTLEIPDELPLDRPLRIEAFAEWLVCEEICIPGEATLELTLPVSTAEPEADPGFAELFAWADRRQPELADWPARYSSEGGQLSLQIDVGERDDSSRWAFFSAVANVVDHAQPATISAGEGQLLVSQALSPFARGVPDPLEFVLVDTTAERAWQLRAEAGALISTGDSAAAPTPPLSWPFALVLALLGGLLLNLMPCVFPVLSIKALSLVEHADGDSRGHGLAYTAGVILSFSILAGVLLALRAGGEAVGWGFQLQSPWIVGALIYVLFALGLSLSGLVQFGTSLMGAGQGLAERSGRSGSFFTGVLAVIVASPCTAPAMGSALGAAVFMPWPMALSVFIALGLGLALPMLLLSFLPALGRWLPRPGPWMETFKQAMAFPLYLAVVWLLWVLARQTDANGLAAILLGLVALAFTLWLLGKRDRGPTLSVIRHLAIVAGLVVSLASLGAAVRFQSAPAEAADRWWEAYSAERLSELRADPERAVFVNMTADWCVTCLVNEQVALSTEAVREAFAANGVVYMKGDWTRRDAAITDYLAEYGRNGVPLYVVYPRDGGEPRILPQVLTPGLVIEALESL</sequence>
<accession>A0A0K0XRY8</accession>
<dbReference type="InterPro" id="IPR028250">
    <property type="entry name" value="DsbDN"/>
</dbReference>
<dbReference type="InterPro" id="IPR036249">
    <property type="entry name" value="Thioredoxin-like_sf"/>
</dbReference>
<evidence type="ECO:0000313" key="7">
    <source>
        <dbReference type="EMBL" id="AKS40420.1"/>
    </source>
</evidence>
<dbReference type="GO" id="GO:0015035">
    <property type="term" value="F:protein-disulfide reductase activity"/>
    <property type="evidence" value="ECO:0007669"/>
    <property type="project" value="TreeGrafter"/>
</dbReference>
<keyword evidence="8" id="KW-1185">Reference proteome</keyword>
<dbReference type="PANTHER" id="PTHR32234:SF3">
    <property type="entry name" value="SUPPRESSION OF COPPER SENSITIVITY PROTEIN"/>
    <property type="match status" value="1"/>
</dbReference>
<dbReference type="InterPro" id="IPR013766">
    <property type="entry name" value="Thioredoxin_domain"/>
</dbReference>
<dbReference type="InterPro" id="IPR035671">
    <property type="entry name" value="DsbD_gamma"/>
</dbReference>
<dbReference type="STRING" id="1579979.WM2015_29"/>
<keyword evidence="6" id="KW-0472">Membrane</keyword>
<dbReference type="EMBL" id="CP012154">
    <property type="protein sequence ID" value="AKS40420.1"/>
    <property type="molecule type" value="Genomic_DNA"/>
</dbReference>
<evidence type="ECO:0000256" key="4">
    <source>
        <dbReference type="ARBA" id="ARBA00022748"/>
    </source>
</evidence>
<keyword evidence="3" id="KW-0812">Transmembrane</keyword>
<dbReference type="Pfam" id="PF02683">
    <property type="entry name" value="DsbD_TM"/>
    <property type="match status" value="1"/>
</dbReference>
<dbReference type="Proteomes" id="UP000066624">
    <property type="component" value="Chromosome"/>
</dbReference>
<evidence type="ECO:0000256" key="5">
    <source>
        <dbReference type="ARBA" id="ARBA00022989"/>
    </source>
</evidence>
<dbReference type="AlphaFoldDB" id="A0A0K0XRY8"/>
<evidence type="ECO:0000256" key="1">
    <source>
        <dbReference type="ARBA" id="ARBA00004651"/>
    </source>
</evidence>
<keyword evidence="5" id="KW-1133">Transmembrane helix</keyword>
<dbReference type="OrthoDB" id="9811036at2"/>
<dbReference type="PATRIC" id="fig|1579979.3.peg.29"/>
<reference evidence="8" key="1">
    <citation type="submission" date="2015-07" db="EMBL/GenBank/DDBJ databases">
        <authorList>
            <person name="Kim K.M."/>
        </authorList>
    </citation>
    <scope>NUCLEOTIDE SEQUENCE [LARGE SCALE GENOMIC DNA]</scope>
    <source>
        <strain evidence="8">KCTC 42284</strain>
    </source>
</reference>
<dbReference type="GO" id="GO:0005886">
    <property type="term" value="C:plasma membrane"/>
    <property type="evidence" value="ECO:0007669"/>
    <property type="project" value="UniProtKB-SubCell"/>
</dbReference>
<dbReference type="PROSITE" id="PS51352">
    <property type="entry name" value="THIOREDOXIN_2"/>
    <property type="match status" value="1"/>
</dbReference>
<protein>
    <submittedName>
        <fullName evidence="7">Thiol:disulfide interchange protein</fullName>
    </submittedName>
</protein>
<evidence type="ECO:0000313" key="8">
    <source>
        <dbReference type="Proteomes" id="UP000066624"/>
    </source>
</evidence>
<evidence type="ECO:0000256" key="2">
    <source>
        <dbReference type="ARBA" id="ARBA00022475"/>
    </source>
</evidence>
<proteinExistence type="predicted"/>
<dbReference type="Pfam" id="PF13899">
    <property type="entry name" value="Thioredoxin_7"/>
    <property type="match status" value="1"/>
</dbReference>
<dbReference type="CDD" id="cd02953">
    <property type="entry name" value="DsbDgamma"/>
    <property type="match status" value="1"/>
</dbReference>
<dbReference type="KEGG" id="wma:WM2015_29"/>